<evidence type="ECO:0000313" key="1">
    <source>
        <dbReference type="EMBL" id="CUS03971.2"/>
    </source>
</evidence>
<organism evidence="1 2">
    <name type="scientific">Candidatus Promineifilum breve</name>
    <dbReference type="NCBI Taxonomy" id="1806508"/>
    <lineage>
        <taxon>Bacteria</taxon>
        <taxon>Bacillati</taxon>
        <taxon>Chloroflexota</taxon>
        <taxon>Ardenticatenia</taxon>
        <taxon>Candidatus Promineifilales</taxon>
        <taxon>Candidatus Promineifilaceae</taxon>
        <taxon>Candidatus Promineifilum</taxon>
    </lineage>
</organism>
<dbReference type="AlphaFoldDB" id="A0A160T1P8"/>
<reference evidence="1" key="1">
    <citation type="submission" date="2016-01" db="EMBL/GenBank/DDBJ databases">
        <authorList>
            <person name="Mcilroy J.S."/>
            <person name="Karst M S."/>
            <person name="Albertsen M."/>
        </authorList>
    </citation>
    <scope>NUCLEOTIDE SEQUENCE</scope>
    <source>
        <strain evidence="1">Cfx-K</strain>
    </source>
</reference>
<protein>
    <submittedName>
        <fullName evidence="1">Uncharacterized protein</fullName>
    </submittedName>
</protein>
<dbReference type="KEGG" id="pbf:CFX0092_A2093"/>
<evidence type="ECO:0000313" key="2">
    <source>
        <dbReference type="Proteomes" id="UP000215027"/>
    </source>
</evidence>
<keyword evidence="2" id="KW-1185">Reference proteome</keyword>
<dbReference type="EMBL" id="LN890655">
    <property type="protein sequence ID" value="CUS03971.2"/>
    <property type="molecule type" value="Genomic_DNA"/>
</dbReference>
<gene>
    <name evidence="1" type="ORF">CFX0092_A2093</name>
</gene>
<proteinExistence type="predicted"/>
<accession>A0A160T1P8</accession>
<dbReference type="Proteomes" id="UP000215027">
    <property type="component" value="Chromosome I"/>
</dbReference>
<sequence length="46" mass="4997">MPRQYSISCGRKSVAYPTQHKAVYHVLTAELVGVGQETMEGESISG</sequence>
<name>A0A160T1P8_9CHLR</name>